<gene>
    <name evidence="2" type="ORF">J2853_007549</name>
</gene>
<accession>A0ABT9QNM5</accession>
<keyword evidence="1" id="KW-0732">Signal</keyword>
<dbReference type="RefSeq" id="WP_307565571.1">
    <property type="nucleotide sequence ID" value="NZ_JAUSQU010000001.1"/>
</dbReference>
<comment type="caution">
    <text evidence="2">The sequence shown here is derived from an EMBL/GenBank/DDBJ whole genome shotgun (WGS) entry which is preliminary data.</text>
</comment>
<feature type="signal peptide" evidence="1">
    <location>
        <begin position="1"/>
        <end position="21"/>
    </location>
</feature>
<protein>
    <recommendedName>
        <fullName evidence="4">DUF2510 domain-containing protein</fullName>
    </recommendedName>
</protein>
<dbReference type="Proteomes" id="UP001225356">
    <property type="component" value="Unassembled WGS sequence"/>
</dbReference>
<evidence type="ECO:0000313" key="2">
    <source>
        <dbReference type="EMBL" id="MDP9848338.1"/>
    </source>
</evidence>
<proteinExistence type="predicted"/>
<feature type="chain" id="PRO_5047532473" description="DUF2510 domain-containing protein" evidence="1">
    <location>
        <begin position="22"/>
        <end position="68"/>
    </location>
</feature>
<reference evidence="2 3" key="1">
    <citation type="submission" date="2023-07" db="EMBL/GenBank/DDBJ databases">
        <title>Sequencing the genomes of 1000 actinobacteria strains.</title>
        <authorList>
            <person name="Klenk H.-P."/>
        </authorList>
    </citation>
    <scope>NUCLEOTIDE SEQUENCE [LARGE SCALE GENOMIC DNA]</scope>
    <source>
        <strain evidence="2 3">DSM 46740</strain>
    </source>
</reference>
<organism evidence="2 3">
    <name type="scientific">Streptosporangium lutulentum</name>
    <dbReference type="NCBI Taxonomy" id="1461250"/>
    <lineage>
        <taxon>Bacteria</taxon>
        <taxon>Bacillati</taxon>
        <taxon>Actinomycetota</taxon>
        <taxon>Actinomycetes</taxon>
        <taxon>Streptosporangiales</taxon>
        <taxon>Streptosporangiaceae</taxon>
        <taxon>Streptosporangium</taxon>
    </lineage>
</organism>
<evidence type="ECO:0008006" key="4">
    <source>
        <dbReference type="Google" id="ProtNLM"/>
    </source>
</evidence>
<evidence type="ECO:0000256" key="1">
    <source>
        <dbReference type="SAM" id="SignalP"/>
    </source>
</evidence>
<dbReference type="EMBL" id="JAUSQU010000001">
    <property type="protein sequence ID" value="MDP9848338.1"/>
    <property type="molecule type" value="Genomic_DNA"/>
</dbReference>
<evidence type="ECO:0000313" key="3">
    <source>
        <dbReference type="Proteomes" id="UP001225356"/>
    </source>
</evidence>
<sequence length="68" mass="7371">MVYWAWATEAVLAALAVPAVAAWAGAAAMPAARAPARAVPKGQPEETSDDSYRHLGGNWYGWRGWDNW</sequence>
<keyword evidence="3" id="KW-1185">Reference proteome</keyword>
<name>A0ABT9QNM5_9ACTN</name>